<sequence>MCVLRKSANLFQKGPYQKTLPEITQIQHTPIVHGMSRIRDSSILTRSFSVSLLIFLISLASQSAFHRLPQPPKADGLIGALLQQSVIRSSTRLISSPKTPERSHKFSVQLIQNSCRR</sequence>
<dbReference type="Proteomes" id="UP000027920">
    <property type="component" value="Unassembled WGS sequence"/>
</dbReference>
<keyword evidence="1" id="KW-1133">Transmembrane helix</keyword>
<accession>A0A072PB91</accession>
<proteinExistence type="predicted"/>
<name>A0A072PB91_9EURO</name>
<dbReference type="RefSeq" id="XP_013259632.1">
    <property type="nucleotide sequence ID" value="XM_013404178.1"/>
</dbReference>
<gene>
    <name evidence="2" type="ORF">A1O9_07232</name>
</gene>
<keyword evidence="1" id="KW-0472">Membrane</keyword>
<feature type="transmembrane region" description="Helical" evidence="1">
    <location>
        <begin position="43"/>
        <end position="65"/>
    </location>
</feature>
<organism evidence="2 3">
    <name type="scientific">Exophiala aquamarina CBS 119918</name>
    <dbReference type="NCBI Taxonomy" id="1182545"/>
    <lineage>
        <taxon>Eukaryota</taxon>
        <taxon>Fungi</taxon>
        <taxon>Dikarya</taxon>
        <taxon>Ascomycota</taxon>
        <taxon>Pezizomycotina</taxon>
        <taxon>Eurotiomycetes</taxon>
        <taxon>Chaetothyriomycetidae</taxon>
        <taxon>Chaetothyriales</taxon>
        <taxon>Herpotrichiellaceae</taxon>
        <taxon>Exophiala</taxon>
    </lineage>
</organism>
<reference evidence="2 3" key="1">
    <citation type="submission" date="2013-03" db="EMBL/GenBank/DDBJ databases">
        <title>The Genome Sequence of Exophiala aquamarina CBS 119918.</title>
        <authorList>
            <consortium name="The Broad Institute Genomics Platform"/>
            <person name="Cuomo C."/>
            <person name="de Hoog S."/>
            <person name="Gorbushina A."/>
            <person name="Walker B."/>
            <person name="Young S.K."/>
            <person name="Zeng Q."/>
            <person name="Gargeya S."/>
            <person name="Fitzgerald M."/>
            <person name="Haas B."/>
            <person name="Abouelleil A."/>
            <person name="Allen A.W."/>
            <person name="Alvarado L."/>
            <person name="Arachchi H.M."/>
            <person name="Berlin A.M."/>
            <person name="Chapman S.B."/>
            <person name="Gainer-Dewar J."/>
            <person name="Goldberg J."/>
            <person name="Griggs A."/>
            <person name="Gujja S."/>
            <person name="Hansen M."/>
            <person name="Howarth C."/>
            <person name="Imamovic A."/>
            <person name="Ireland A."/>
            <person name="Larimer J."/>
            <person name="McCowan C."/>
            <person name="Murphy C."/>
            <person name="Pearson M."/>
            <person name="Poon T.W."/>
            <person name="Priest M."/>
            <person name="Roberts A."/>
            <person name="Saif S."/>
            <person name="Shea T."/>
            <person name="Sisk P."/>
            <person name="Sykes S."/>
            <person name="Wortman J."/>
            <person name="Nusbaum C."/>
            <person name="Birren B."/>
        </authorList>
    </citation>
    <scope>NUCLEOTIDE SEQUENCE [LARGE SCALE GENOMIC DNA]</scope>
    <source>
        <strain evidence="2 3">CBS 119918</strain>
    </source>
</reference>
<dbReference type="VEuPathDB" id="FungiDB:A1O9_07232"/>
<comment type="caution">
    <text evidence="2">The sequence shown here is derived from an EMBL/GenBank/DDBJ whole genome shotgun (WGS) entry which is preliminary data.</text>
</comment>
<evidence type="ECO:0000256" key="1">
    <source>
        <dbReference type="SAM" id="Phobius"/>
    </source>
</evidence>
<dbReference type="EMBL" id="AMGV01000005">
    <property type="protein sequence ID" value="KEF57042.1"/>
    <property type="molecule type" value="Genomic_DNA"/>
</dbReference>
<dbReference type="GeneID" id="25282146"/>
<dbReference type="AlphaFoldDB" id="A0A072PB91"/>
<evidence type="ECO:0000313" key="2">
    <source>
        <dbReference type="EMBL" id="KEF57042.1"/>
    </source>
</evidence>
<evidence type="ECO:0000313" key="3">
    <source>
        <dbReference type="Proteomes" id="UP000027920"/>
    </source>
</evidence>
<keyword evidence="3" id="KW-1185">Reference proteome</keyword>
<keyword evidence="1" id="KW-0812">Transmembrane</keyword>
<protein>
    <submittedName>
        <fullName evidence="2">Uncharacterized protein</fullName>
    </submittedName>
</protein>
<dbReference type="HOGENOM" id="CLU_2084846_0_0_1"/>